<dbReference type="EMBL" id="PP551948">
    <property type="protein sequence ID" value="XAI98151.1"/>
    <property type="molecule type" value="Genomic_DNA"/>
</dbReference>
<name>A0AAX4QMX8_9CAUD</name>
<accession>A0AAX4QMX8</accession>
<organism evidence="2 3">
    <name type="scientific">Pseudomonas phage UNO-G1W1</name>
    <dbReference type="NCBI Taxonomy" id="3136609"/>
    <lineage>
        <taxon>Viruses</taxon>
        <taxon>Duplodnaviria</taxon>
        <taxon>Heunggongvirae</taxon>
        <taxon>Uroviricota</taxon>
        <taxon>Caudoviricetes</taxon>
        <taxon>Vandenendeviridae</taxon>
        <taxon>Gorskivirinae</taxon>
        <taxon>Omahavirus</taxon>
        <taxon>Omahavirus UNOG1W1</taxon>
    </lineage>
</organism>
<evidence type="ECO:0000313" key="2">
    <source>
        <dbReference type="EMBL" id="XAI98151.1"/>
    </source>
</evidence>
<proteinExistence type="predicted"/>
<dbReference type="EMBL" id="PP551948">
    <property type="protein sequence ID" value="XAI98126.1"/>
    <property type="molecule type" value="Genomic_DNA"/>
</dbReference>
<dbReference type="Proteomes" id="UP001447006">
    <property type="component" value="Segment"/>
</dbReference>
<evidence type="ECO:0000313" key="3">
    <source>
        <dbReference type="Proteomes" id="UP001447006"/>
    </source>
</evidence>
<gene>
    <name evidence="2" type="ORF">ISREJYDI_CDS0002</name>
    <name evidence="1" type="ORF">ISREJYDI_CDS0188</name>
</gene>
<reference evidence="2 3" key="1">
    <citation type="submission" date="2024-03" db="EMBL/GenBank/DDBJ databases">
        <title>Complete Genome Sequence of a Pseudomonas fluorescens Bacteriophage UNO-G1W1 isolated from freshwater ice in Nebraska.</title>
        <authorList>
            <person name="Neville A.J."/>
            <person name="Schulze T.T."/>
            <person name="Davis P.H."/>
        </authorList>
    </citation>
    <scope>NUCLEOTIDE SEQUENCE [LARGE SCALE GENOMIC DNA]</scope>
</reference>
<keyword evidence="3" id="KW-1185">Reference proteome</keyword>
<evidence type="ECO:0000313" key="1">
    <source>
        <dbReference type="EMBL" id="XAI98126.1"/>
    </source>
</evidence>
<protein>
    <submittedName>
        <fullName evidence="2">Uncharacterized protein</fullName>
    </submittedName>
</protein>
<sequence length="31" mass="3750">MILARQTTCQRFPLEGLTHPLEYALYIMRRK</sequence>